<evidence type="ECO:0000256" key="12">
    <source>
        <dbReference type="ARBA" id="ARBA00044912"/>
    </source>
</evidence>
<gene>
    <name evidence="21" type="ORF">KHLLAP_LOCUS4342</name>
</gene>
<evidence type="ECO:0000256" key="10">
    <source>
        <dbReference type="ARBA" id="ARBA00044900"/>
    </source>
</evidence>
<reference evidence="21" key="1">
    <citation type="submission" date="2023-10" db="EMBL/GenBank/DDBJ databases">
        <authorList>
            <person name="Hackl T."/>
        </authorList>
    </citation>
    <scope>NUCLEOTIDE SEQUENCE</scope>
</reference>
<evidence type="ECO:0000256" key="11">
    <source>
        <dbReference type="ARBA" id="ARBA00044903"/>
    </source>
</evidence>
<evidence type="ECO:0000256" key="19">
    <source>
        <dbReference type="SAM" id="Phobius"/>
    </source>
</evidence>
<protein>
    <recommendedName>
        <fullName evidence="15">Lysosomal dipeptide transporter MFSD1</fullName>
    </recommendedName>
    <alternativeName>
        <fullName evidence="16">Major facilitator superfamily domain-containing protein 1</fullName>
    </alternativeName>
</protein>
<sequence>MNTDHLPPRRRFRHQQRHVTNVKAAYPAEDDFTGAIASSKGKPNSNITPAQYCTFLDYNVNSQLNRFGLHNGGAQDGGLLNEKWESLALVPVTPGIDDGEHHMFSLSDNDFHNVQPMTQEVKGDGRLSLESSPSRQQHQRLPTKLRVLSIVIITAIGFGGHWSTGVTGAMKSTLKKELHINNAQFSVLEASEDFVITVLIVVTGMVTDHFGGAGSLLWLNALYSVGSILIAAAATVRSYRFMIVGRVVAQLGDLATQIAQYKLFSSWFPPGYGFGATVGFELGIGKIGAFVGKATANDIAKRTGNMAWVFWIAVFVNLLTNAGTLVLFFFTKYCDRKYPRPADPLTKRDRPEKRSRFNMGCLLKLSWQYWGVILFSIFETSTVMVFSQNSTELASMQFHVSSTTAGWYSSASQYGVFMDLLGNRLSIFFVCGSLLLISMCLAKWAGSESGLAASFALFGLAQPLGVTTIIDSVRTAVGDDVFGKAYGLKFVADNAADIILRIVTGVIQDADNNSYDRVIIVYVVLSAAATVVSIGLLALSPMSEGLRQLQWTRQQRKRQINAIVSRTNNRMLSLTCFVALILFMLGSWGAYFWGIAKGSEE</sequence>
<organism evidence="21 22">
    <name type="scientific">Anthostomella pinea</name>
    <dbReference type="NCBI Taxonomy" id="933095"/>
    <lineage>
        <taxon>Eukaryota</taxon>
        <taxon>Fungi</taxon>
        <taxon>Dikarya</taxon>
        <taxon>Ascomycota</taxon>
        <taxon>Pezizomycotina</taxon>
        <taxon>Sordariomycetes</taxon>
        <taxon>Xylariomycetidae</taxon>
        <taxon>Xylariales</taxon>
        <taxon>Xylariaceae</taxon>
        <taxon>Anthostomella</taxon>
    </lineage>
</organism>
<evidence type="ECO:0000256" key="14">
    <source>
        <dbReference type="ARBA" id="ARBA00044924"/>
    </source>
</evidence>
<comment type="catalytic activity">
    <reaction evidence="5">
        <text>L-alpha-aminoacyl-L-histidine(out) = L-alpha-aminoacyl-L-histidine(in)</text>
        <dbReference type="Rhea" id="RHEA:79375"/>
        <dbReference type="ChEBI" id="CHEBI:229967"/>
    </reaction>
</comment>
<evidence type="ECO:0000256" key="18">
    <source>
        <dbReference type="ARBA" id="ARBA00046376"/>
    </source>
</evidence>
<feature type="transmembrane region" description="Helical" evidence="19">
    <location>
        <begin position="571"/>
        <end position="593"/>
    </location>
</feature>
<feature type="transmembrane region" description="Helical" evidence="19">
    <location>
        <begin position="425"/>
        <end position="444"/>
    </location>
</feature>
<dbReference type="PROSITE" id="PS50850">
    <property type="entry name" value="MFS"/>
    <property type="match status" value="1"/>
</dbReference>
<feature type="transmembrane region" description="Helical" evidence="19">
    <location>
        <begin position="519"/>
        <end position="539"/>
    </location>
</feature>
<dbReference type="InterPro" id="IPR052187">
    <property type="entry name" value="MFSD1"/>
</dbReference>
<comment type="catalytic activity">
    <reaction evidence="14">
        <text>L-lysyl-glycine(out) = L-lysyl-glycine(in)</text>
        <dbReference type="Rhea" id="RHEA:79407"/>
        <dbReference type="ChEBI" id="CHEBI:191202"/>
    </reaction>
</comment>
<dbReference type="InterPro" id="IPR011701">
    <property type="entry name" value="MFS"/>
</dbReference>
<comment type="catalytic activity">
    <reaction evidence="7">
        <text>L-alpha-aminoacyl-L-lysine(out) = L-alpha-aminoacyl-L-lysine(in)</text>
        <dbReference type="Rhea" id="RHEA:79383"/>
        <dbReference type="ChEBI" id="CHEBI:229966"/>
    </reaction>
</comment>
<comment type="subcellular location">
    <subcellularLocation>
        <location evidence="1">Membrane</location>
        <topology evidence="1">Multi-pass membrane protein</topology>
    </subcellularLocation>
</comment>
<feature type="transmembrane region" description="Helical" evidence="19">
    <location>
        <begin position="357"/>
        <end position="378"/>
    </location>
</feature>
<evidence type="ECO:0000256" key="5">
    <source>
        <dbReference type="ARBA" id="ARBA00044884"/>
    </source>
</evidence>
<dbReference type="InterPro" id="IPR036259">
    <property type="entry name" value="MFS_trans_sf"/>
</dbReference>
<dbReference type="PANTHER" id="PTHR23512">
    <property type="entry name" value="MAJOR FACILITATOR SUPERFAMILY DOMAIN-CONTAINING PROTEIN 1"/>
    <property type="match status" value="1"/>
</dbReference>
<keyword evidence="22" id="KW-1185">Reference proteome</keyword>
<evidence type="ECO:0000256" key="9">
    <source>
        <dbReference type="ARBA" id="ARBA00044899"/>
    </source>
</evidence>
<comment type="catalytic activity">
    <reaction evidence="9">
        <text>L-arginyl-L-alpha-amino acid(out) = L-arginyl-L-alpha-amino acid(in)</text>
        <dbReference type="Rhea" id="RHEA:79371"/>
        <dbReference type="ChEBI" id="CHEBI:84315"/>
    </reaction>
</comment>
<comment type="catalytic activity">
    <reaction evidence="13">
        <text>L-alanyl-L-lysine(out) = L-alanyl-L-lysine(in)</text>
        <dbReference type="Rhea" id="RHEA:79415"/>
        <dbReference type="ChEBI" id="CHEBI:192470"/>
    </reaction>
</comment>
<evidence type="ECO:0000256" key="6">
    <source>
        <dbReference type="ARBA" id="ARBA00044891"/>
    </source>
</evidence>
<dbReference type="Proteomes" id="UP001295740">
    <property type="component" value="Unassembled WGS sequence"/>
</dbReference>
<comment type="catalytic activity">
    <reaction evidence="6">
        <text>L-lysyl-L-alpha-amino acid(out) = L-lysyl-L-alpha-amino acid(in)</text>
        <dbReference type="Rhea" id="RHEA:79387"/>
        <dbReference type="ChEBI" id="CHEBI:229965"/>
    </reaction>
</comment>
<feature type="transmembrane region" description="Helical" evidence="19">
    <location>
        <begin position="216"/>
        <end position="236"/>
    </location>
</feature>
<keyword evidence="19" id="KW-0812">Transmembrane</keyword>
<comment type="function">
    <text evidence="17">Lysosomal dipeptide uniporter that selectively exports lysine, arginine or histidine-containing dipeptides with a net positive charge from the lysosome lumen into the cytosol. Could play a role in a specific type of protein O-glycosylation indirectly regulating macrophages migration and tissue invasion. Also essential for liver homeostasis.</text>
</comment>
<comment type="catalytic activity">
    <reaction evidence="2">
        <text>L-lysyl-L-alanine(out) = L-lysyl-L-alanine(in)</text>
        <dbReference type="Rhea" id="RHEA:79399"/>
        <dbReference type="ChEBI" id="CHEBI:229954"/>
    </reaction>
</comment>
<evidence type="ECO:0000256" key="16">
    <source>
        <dbReference type="ARBA" id="ARBA00045018"/>
    </source>
</evidence>
<feature type="domain" description="Major facilitator superfamily (MFS) profile" evidence="20">
    <location>
        <begin position="149"/>
        <end position="544"/>
    </location>
</feature>
<feature type="transmembrane region" description="Helical" evidence="19">
    <location>
        <begin position="451"/>
        <end position="470"/>
    </location>
</feature>
<keyword evidence="19" id="KW-1133">Transmembrane helix</keyword>
<dbReference type="AlphaFoldDB" id="A0AAI8VF98"/>
<feature type="transmembrane region" description="Helical" evidence="19">
    <location>
        <begin position="308"/>
        <end position="330"/>
    </location>
</feature>
<dbReference type="PANTHER" id="PTHR23512:SF12">
    <property type="entry name" value="TRANSPORTER, PUTATIVE (AFU_ORTHOLOGUE AFUA_4G00260)-RELATED"/>
    <property type="match status" value="1"/>
</dbReference>
<evidence type="ECO:0000256" key="15">
    <source>
        <dbReference type="ARBA" id="ARBA00044985"/>
    </source>
</evidence>
<comment type="catalytic activity">
    <reaction evidence="10">
        <text>L-lysyl-L-lysine(out) = L-lysyl-L-lysine(in)</text>
        <dbReference type="Rhea" id="RHEA:79403"/>
        <dbReference type="ChEBI" id="CHEBI:229956"/>
    </reaction>
</comment>
<comment type="catalytic activity">
    <reaction evidence="4">
        <text>L-alpha-aminoacyl-L-arginine(out) = L-alpha-aminoacyl-L-arginine(in)</text>
        <dbReference type="Rhea" id="RHEA:79367"/>
        <dbReference type="ChEBI" id="CHEBI:229968"/>
    </reaction>
</comment>
<evidence type="ECO:0000256" key="3">
    <source>
        <dbReference type="ARBA" id="ARBA00044878"/>
    </source>
</evidence>
<comment type="catalytic activity">
    <reaction evidence="8">
        <text>L-aspartyl-L-lysine(out) = L-aspartyl-L-lysine(in)</text>
        <dbReference type="Rhea" id="RHEA:79411"/>
        <dbReference type="ChEBI" id="CHEBI:229953"/>
    </reaction>
</comment>
<comment type="catalytic activity">
    <reaction evidence="11">
        <text>L-arginyl-glycine(out) = L-arginyl-glycine(in)</text>
        <dbReference type="Rhea" id="RHEA:79391"/>
        <dbReference type="ChEBI" id="CHEBI:229955"/>
    </reaction>
</comment>
<comment type="subunit">
    <text evidence="18">Homodimer. Interacts with lysosomal protein GLMP (via lumenal domain); the interaction starts while both proteins are still in the endoplasmic reticulum and is required for stabilization of MFSD1 in lysosomes but has no direct effect on its targeting to lysosomes or transporter activity.</text>
</comment>
<evidence type="ECO:0000256" key="17">
    <source>
        <dbReference type="ARBA" id="ARBA00045709"/>
    </source>
</evidence>
<evidence type="ECO:0000313" key="21">
    <source>
        <dbReference type="EMBL" id="CAJ2503874.1"/>
    </source>
</evidence>
<dbReference type="EMBL" id="CAUWAG010000006">
    <property type="protein sequence ID" value="CAJ2503874.1"/>
    <property type="molecule type" value="Genomic_DNA"/>
</dbReference>
<evidence type="ECO:0000256" key="13">
    <source>
        <dbReference type="ARBA" id="ARBA00044919"/>
    </source>
</evidence>
<dbReference type="InterPro" id="IPR020846">
    <property type="entry name" value="MFS_dom"/>
</dbReference>
<dbReference type="SUPFAM" id="SSF103473">
    <property type="entry name" value="MFS general substrate transporter"/>
    <property type="match status" value="1"/>
</dbReference>
<proteinExistence type="predicted"/>
<evidence type="ECO:0000256" key="8">
    <source>
        <dbReference type="ARBA" id="ARBA00044898"/>
    </source>
</evidence>
<evidence type="ECO:0000313" key="22">
    <source>
        <dbReference type="Proteomes" id="UP001295740"/>
    </source>
</evidence>
<name>A0AAI8VF98_9PEZI</name>
<comment type="catalytic activity">
    <reaction evidence="12">
        <text>L-histidyl-L-alpha-amino acid(out) = L-histidyl-L-alpha-amino acid(in)</text>
        <dbReference type="Rhea" id="RHEA:79379"/>
        <dbReference type="ChEBI" id="CHEBI:229964"/>
    </reaction>
</comment>
<evidence type="ECO:0000256" key="4">
    <source>
        <dbReference type="ARBA" id="ARBA00044881"/>
    </source>
</evidence>
<evidence type="ECO:0000256" key="2">
    <source>
        <dbReference type="ARBA" id="ARBA00044876"/>
    </source>
</evidence>
<accession>A0AAI8VF98</accession>
<comment type="caution">
    <text evidence="21">The sequence shown here is derived from an EMBL/GenBank/DDBJ whole genome shotgun (WGS) entry which is preliminary data.</text>
</comment>
<comment type="catalytic activity">
    <reaction evidence="3">
        <text>L-histidyl-glycine(out) = L-histidyl-glycine(in)</text>
        <dbReference type="Rhea" id="RHEA:79395"/>
        <dbReference type="ChEBI" id="CHEBI:229957"/>
    </reaction>
</comment>
<keyword evidence="19" id="KW-0472">Membrane</keyword>
<feature type="transmembrane region" description="Helical" evidence="19">
    <location>
        <begin position="145"/>
        <end position="163"/>
    </location>
</feature>
<dbReference type="GO" id="GO:0016020">
    <property type="term" value="C:membrane"/>
    <property type="evidence" value="ECO:0007669"/>
    <property type="project" value="UniProtKB-SubCell"/>
</dbReference>
<evidence type="ECO:0000256" key="7">
    <source>
        <dbReference type="ARBA" id="ARBA00044893"/>
    </source>
</evidence>
<dbReference type="Pfam" id="PF07690">
    <property type="entry name" value="MFS_1"/>
    <property type="match status" value="1"/>
</dbReference>
<evidence type="ECO:0000256" key="1">
    <source>
        <dbReference type="ARBA" id="ARBA00004141"/>
    </source>
</evidence>
<evidence type="ECO:0000259" key="20">
    <source>
        <dbReference type="PROSITE" id="PS50850"/>
    </source>
</evidence>
<dbReference type="GO" id="GO:0022857">
    <property type="term" value="F:transmembrane transporter activity"/>
    <property type="evidence" value="ECO:0007669"/>
    <property type="project" value="InterPro"/>
</dbReference>
<dbReference type="Gene3D" id="1.20.1250.20">
    <property type="entry name" value="MFS general substrate transporter like domains"/>
    <property type="match status" value="1"/>
</dbReference>